<comment type="caution">
    <text evidence="1">The sequence shown here is derived from an EMBL/GenBank/DDBJ whole genome shotgun (WGS) entry which is preliminary data.</text>
</comment>
<gene>
    <name evidence="1" type="ORF">AAA799N04_01231</name>
</gene>
<protein>
    <submittedName>
        <fullName evidence="1">Uncharacterized protein</fullName>
    </submittedName>
</protein>
<dbReference type="PATRIC" id="fig|1502293.3.peg.1136"/>
<evidence type="ECO:0000313" key="2">
    <source>
        <dbReference type="Proteomes" id="UP000028059"/>
    </source>
</evidence>
<dbReference type="AlphaFoldDB" id="A0A081RMF2"/>
<evidence type="ECO:0000313" key="1">
    <source>
        <dbReference type="EMBL" id="KEQ56375.1"/>
    </source>
</evidence>
<accession>A0A081RMF2</accession>
<organism evidence="1 2">
    <name type="scientific">Marine Group I thaumarchaeote SCGC AAA799-N04</name>
    <dbReference type="NCBI Taxonomy" id="1502293"/>
    <lineage>
        <taxon>Archaea</taxon>
        <taxon>Nitrososphaerota</taxon>
        <taxon>Marine Group I</taxon>
    </lineage>
</organism>
<dbReference type="Proteomes" id="UP000028059">
    <property type="component" value="Unassembled WGS sequence"/>
</dbReference>
<sequence>MTNIMDFHPKDLPVVKTYDLKDEKDASNAVEDMVSIGFQGKKEGFRVLMPKESKLAKRIGYTVTTGVTHGLRQKNEIRDVRYWTYHHDDKHYAIVLISNSALTELGF</sequence>
<name>A0A081RMF2_9ARCH</name>
<dbReference type="EMBL" id="JOKN01000021">
    <property type="protein sequence ID" value="KEQ56375.1"/>
    <property type="molecule type" value="Genomic_DNA"/>
</dbReference>
<keyword evidence="2" id="KW-1185">Reference proteome</keyword>
<proteinExistence type="predicted"/>
<reference evidence="1 2" key="1">
    <citation type="submission" date="2014-06" db="EMBL/GenBank/DDBJ databases">
        <authorList>
            <person name="Ngugi D.K."/>
            <person name="Blom J."/>
            <person name="Alam I."/>
            <person name="Rashid M."/>
            <person name="Ba Alawi W."/>
            <person name="Zhang G."/>
            <person name="Hikmawan T."/>
            <person name="Guan Y."/>
            <person name="Antunes A."/>
            <person name="Siam R."/>
            <person name="ElDorry H."/>
            <person name="Bajic V."/>
            <person name="Stingl U."/>
        </authorList>
    </citation>
    <scope>NUCLEOTIDE SEQUENCE [LARGE SCALE GENOMIC DNA]</scope>
    <source>
        <strain evidence="1">SCGC AAA799-N04</strain>
    </source>
</reference>